<keyword evidence="8" id="KW-1185">Reference proteome</keyword>
<organism evidence="7 8">
    <name type="scientific">Clostridium cellulovorans (strain ATCC 35296 / DSM 3052 / OCM 3 / 743B)</name>
    <dbReference type="NCBI Taxonomy" id="573061"/>
    <lineage>
        <taxon>Bacteria</taxon>
        <taxon>Bacillati</taxon>
        <taxon>Bacillota</taxon>
        <taxon>Clostridia</taxon>
        <taxon>Eubacteriales</taxon>
        <taxon>Clostridiaceae</taxon>
        <taxon>Clostridium</taxon>
    </lineage>
</organism>
<name>D9SPP7_CLOC7</name>
<accession>D9SPP7</accession>
<feature type="domain" description="HAMP" evidence="6">
    <location>
        <begin position="210"/>
        <end position="263"/>
    </location>
</feature>
<dbReference type="Proteomes" id="UP000002730">
    <property type="component" value="Chromosome"/>
</dbReference>
<evidence type="ECO:0000256" key="1">
    <source>
        <dbReference type="ARBA" id="ARBA00023224"/>
    </source>
</evidence>
<dbReference type="RefSeq" id="WP_010075137.1">
    <property type="nucleotide sequence ID" value="NC_014393.1"/>
</dbReference>
<dbReference type="SMART" id="SM00304">
    <property type="entry name" value="HAMP"/>
    <property type="match status" value="1"/>
</dbReference>
<dbReference type="GO" id="GO:0007165">
    <property type="term" value="P:signal transduction"/>
    <property type="evidence" value="ECO:0007669"/>
    <property type="project" value="UniProtKB-KW"/>
</dbReference>
<dbReference type="SUPFAM" id="SSF58104">
    <property type="entry name" value="Methyl-accepting chemotaxis protein (MCP) signaling domain"/>
    <property type="match status" value="1"/>
</dbReference>
<dbReference type="HOGENOM" id="CLU_000445_107_27_9"/>
<keyword evidence="4" id="KW-1133">Transmembrane helix</keyword>
<evidence type="ECO:0000259" key="6">
    <source>
        <dbReference type="PROSITE" id="PS50885"/>
    </source>
</evidence>
<dbReference type="KEGG" id="ccb:Clocel_0316"/>
<dbReference type="SMART" id="SM00283">
    <property type="entry name" value="MA"/>
    <property type="match status" value="1"/>
</dbReference>
<dbReference type="STRING" id="573061.Clocel_0316"/>
<dbReference type="AlphaFoldDB" id="D9SPP7"/>
<evidence type="ECO:0000256" key="3">
    <source>
        <dbReference type="PROSITE-ProRule" id="PRU00284"/>
    </source>
</evidence>
<dbReference type="InterPro" id="IPR004089">
    <property type="entry name" value="MCPsignal_dom"/>
</dbReference>
<evidence type="ECO:0000256" key="4">
    <source>
        <dbReference type="SAM" id="Phobius"/>
    </source>
</evidence>
<keyword evidence="1 3" id="KW-0807">Transducer</keyword>
<reference evidence="7 8" key="1">
    <citation type="submission" date="2010-08" db="EMBL/GenBank/DDBJ databases">
        <title>Complete sequence of Clostridium cellulovorans 743B.</title>
        <authorList>
            <consortium name="US DOE Joint Genome Institute"/>
            <person name="Lucas S."/>
            <person name="Copeland A."/>
            <person name="Lapidus A."/>
            <person name="Cheng J.-F."/>
            <person name="Bruce D."/>
            <person name="Goodwin L."/>
            <person name="Pitluck S."/>
            <person name="Chertkov O."/>
            <person name="Detter J.C."/>
            <person name="Han C."/>
            <person name="Tapia R."/>
            <person name="Land M."/>
            <person name="Hauser L."/>
            <person name="Chang Y.-J."/>
            <person name="Jeffries C."/>
            <person name="Kyrpides N."/>
            <person name="Ivanova N."/>
            <person name="Mikhailova N."/>
            <person name="Hemme C.L."/>
            <person name="Woyke T."/>
        </authorList>
    </citation>
    <scope>NUCLEOTIDE SEQUENCE [LARGE SCALE GENOMIC DNA]</scope>
    <source>
        <strain evidence="8">ATCC 35296 / DSM 3052 / OCM 3 / 743B</strain>
    </source>
</reference>
<evidence type="ECO:0000256" key="2">
    <source>
        <dbReference type="ARBA" id="ARBA00029447"/>
    </source>
</evidence>
<dbReference type="Gene3D" id="6.10.340.10">
    <property type="match status" value="1"/>
</dbReference>
<dbReference type="Gene3D" id="1.10.287.950">
    <property type="entry name" value="Methyl-accepting chemotaxis protein"/>
    <property type="match status" value="1"/>
</dbReference>
<dbReference type="eggNOG" id="COG0840">
    <property type="taxonomic scope" value="Bacteria"/>
</dbReference>
<dbReference type="Pfam" id="PF00672">
    <property type="entry name" value="HAMP"/>
    <property type="match status" value="1"/>
</dbReference>
<feature type="domain" description="Methyl-accepting transducer" evidence="5">
    <location>
        <begin position="282"/>
        <end position="518"/>
    </location>
</feature>
<keyword evidence="4" id="KW-0472">Membrane</keyword>
<comment type="similarity">
    <text evidence="2">Belongs to the methyl-accepting chemotaxis (MCP) protein family.</text>
</comment>
<protein>
    <submittedName>
        <fullName evidence="7">Methyl-accepting chemotaxis sensory transducer</fullName>
    </submittedName>
</protein>
<gene>
    <name evidence="7" type="ordered locus">Clocel_0316</name>
</gene>
<dbReference type="EMBL" id="CP002160">
    <property type="protein sequence ID" value="ADL50096.1"/>
    <property type="molecule type" value="Genomic_DNA"/>
</dbReference>
<evidence type="ECO:0000313" key="8">
    <source>
        <dbReference type="Proteomes" id="UP000002730"/>
    </source>
</evidence>
<dbReference type="GO" id="GO:0016020">
    <property type="term" value="C:membrane"/>
    <property type="evidence" value="ECO:0007669"/>
    <property type="project" value="InterPro"/>
</dbReference>
<dbReference type="CDD" id="cd06225">
    <property type="entry name" value="HAMP"/>
    <property type="match status" value="1"/>
</dbReference>
<sequence length="568" mass="62892">MSNGIKEKKTFRISIKQKLMGIFSIIILLMSAEVMLLVYNSMQTKNKYENVLEDINTANKIGDQITSVNKELLDVQFGSKKLSEAKYRETIEEIKAESKAILQSQGNDNSKISMYQIYKLMDSVSKSIDLTEASINANKKDEAIKNSQNVGDIVTYVKGYSQKYVLQAAKNSEILKEQIATEYRKASIVGSILFIFILGIAISSVALLSYSFIKPIEELKNKATEISKNNLMIDKVNVKTKDELYDLAGAFNNMVDNFKSIIHKINDATTNISSTSLELNNTSSQNGAVTEEISATSIEIVSSVNMQNEKVMDTVENLNKMFQVSQDINQSSIKILESANNSVAIADEGNKNISEFLSQLEIIKNSANDTSRITDNLNSRAKEMNSIVNTITSIASQTNLLALNAAIEAARAGESGRGFGVVAEEIRKLAEESNDSAEKIGKIVENFKFEADNINDKMNESITQISIGNDIAENTMKNFKNISEVNNSVERDVHEISIQIKDFIAMINDISNRMNEVNDISNSNYRSSSEISEAINQQAESMMSLIDLASELSNLAEGLDGTIKDFKL</sequence>
<dbReference type="PANTHER" id="PTHR32089:SF112">
    <property type="entry name" value="LYSOZYME-LIKE PROTEIN-RELATED"/>
    <property type="match status" value="1"/>
</dbReference>
<dbReference type="Pfam" id="PF00015">
    <property type="entry name" value="MCPsignal"/>
    <property type="match status" value="1"/>
</dbReference>
<dbReference type="PROSITE" id="PS50885">
    <property type="entry name" value="HAMP"/>
    <property type="match status" value="1"/>
</dbReference>
<keyword evidence="4" id="KW-0812">Transmembrane</keyword>
<evidence type="ECO:0000259" key="5">
    <source>
        <dbReference type="PROSITE" id="PS50111"/>
    </source>
</evidence>
<dbReference type="OrthoDB" id="1884279at2"/>
<feature type="transmembrane region" description="Helical" evidence="4">
    <location>
        <begin position="20"/>
        <end position="39"/>
    </location>
</feature>
<proteinExistence type="inferred from homology"/>
<dbReference type="InterPro" id="IPR003660">
    <property type="entry name" value="HAMP_dom"/>
</dbReference>
<feature type="transmembrane region" description="Helical" evidence="4">
    <location>
        <begin position="192"/>
        <end position="213"/>
    </location>
</feature>
<dbReference type="PANTHER" id="PTHR32089">
    <property type="entry name" value="METHYL-ACCEPTING CHEMOTAXIS PROTEIN MCPB"/>
    <property type="match status" value="1"/>
</dbReference>
<evidence type="ECO:0000313" key="7">
    <source>
        <dbReference type="EMBL" id="ADL50096.1"/>
    </source>
</evidence>
<dbReference type="PROSITE" id="PS50111">
    <property type="entry name" value="CHEMOTAXIS_TRANSDUC_2"/>
    <property type="match status" value="1"/>
</dbReference>